<dbReference type="AlphaFoldDB" id="A0A2G8IP57"/>
<dbReference type="RefSeq" id="WP_099728837.1">
    <property type="nucleotide sequence ID" value="NZ_PEKP01000043.1"/>
</dbReference>
<name>A0A2G8IP57_BACPU</name>
<sequence length="85" mass="9669">MKLLLRRLLIVLSLIVIASLMLTTNDNPTTNYTARGIETFGVNNEGYLEMDGKVLYMLVNGKREKASFEKLINHGEKNQELVIEE</sequence>
<organism evidence="2 3">
    <name type="scientific">Bacillus pumilus</name>
    <name type="common">Bacillus mesentericus</name>
    <dbReference type="NCBI Taxonomy" id="1408"/>
    <lineage>
        <taxon>Bacteria</taxon>
        <taxon>Bacillati</taxon>
        <taxon>Bacillota</taxon>
        <taxon>Bacilli</taxon>
        <taxon>Bacillales</taxon>
        <taxon>Bacillaceae</taxon>
        <taxon>Bacillus</taxon>
    </lineage>
</organism>
<evidence type="ECO:0000256" key="1">
    <source>
        <dbReference type="SAM" id="SignalP"/>
    </source>
</evidence>
<evidence type="ECO:0000313" key="3">
    <source>
        <dbReference type="Proteomes" id="UP000230768"/>
    </source>
</evidence>
<accession>A0A2G8IP57</accession>
<feature type="chain" id="PRO_5039137318" evidence="1">
    <location>
        <begin position="19"/>
        <end position="85"/>
    </location>
</feature>
<feature type="signal peptide" evidence="1">
    <location>
        <begin position="1"/>
        <end position="18"/>
    </location>
</feature>
<keyword evidence="1" id="KW-0732">Signal</keyword>
<proteinExistence type="predicted"/>
<dbReference type="EMBL" id="PEKP01000043">
    <property type="protein sequence ID" value="PIK25277.1"/>
    <property type="molecule type" value="Genomic_DNA"/>
</dbReference>
<dbReference type="Proteomes" id="UP000230768">
    <property type="component" value="Unassembled WGS sequence"/>
</dbReference>
<protein>
    <submittedName>
        <fullName evidence="2">Uncharacterized protein</fullName>
    </submittedName>
</protein>
<comment type="caution">
    <text evidence="2">The sequence shown here is derived from an EMBL/GenBank/DDBJ whole genome shotgun (WGS) entry which is preliminary data.</text>
</comment>
<evidence type="ECO:0000313" key="2">
    <source>
        <dbReference type="EMBL" id="PIK25277.1"/>
    </source>
</evidence>
<gene>
    <name evidence="2" type="ORF">CTV99_18765</name>
</gene>
<reference evidence="2 3" key="1">
    <citation type="submission" date="2017-11" db="EMBL/GenBank/DDBJ databases">
        <title>Draft genome sequence of Bacillus pumilus 51_5il from lake Gorkoye (Russia: Novosibirsk region).</title>
        <authorList>
            <person name="Shipova A.A."/>
            <person name="Rozanov A.S."/>
            <person name="Bryanskaya A.V."/>
            <person name="Peltek S.E."/>
        </authorList>
    </citation>
    <scope>NUCLEOTIDE SEQUENCE [LARGE SCALE GENOMIC DNA]</scope>
    <source>
        <strain evidence="2 3">51_5il</strain>
    </source>
</reference>